<name>A0ABP0QHU6_9DINO</name>
<proteinExistence type="predicted"/>
<accession>A0ABP0QHU6</accession>
<gene>
    <name evidence="1" type="ORF">CCMP2556_LOCUS42344</name>
</gene>
<sequence>MASWIITDLKRRKSRPGSLPTGVMFVLPVIPYWSPKSHASPKSNNGVAPAAWWLLRLLGGLVRETLLWPSAKPRTHLWSAWERIVRVASKTSRDVVDGVFLASEIGRFLSLKGQAVMKYQPMRDYQENYD</sequence>
<organism evidence="1 2">
    <name type="scientific">Durusdinium trenchii</name>
    <dbReference type="NCBI Taxonomy" id="1381693"/>
    <lineage>
        <taxon>Eukaryota</taxon>
        <taxon>Sar</taxon>
        <taxon>Alveolata</taxon>
        <taxon>Dinophyceae</taxon>
        <taxon>Suessiales</taxon>
        <taxon>Symbiodiniaceae</taxon>
        <taxon>Durusdinium</taxon>
    </lineage>
</organism>
<evidence type="ECO:0000313" key="2">
    <source>
        <dbReference type="Proteomes" id="UP001642484"/>
    </source>
</evidence>
<dbReference type="Proteomes" id="UP001642484">
    <property type="component" value="Unassembled WGS sequence"/>
</dbReference>
<keyword evidence="2" id="KW-1185">Reference proteome</keyword>
<comment type="caution">
    <text evidence="1">The sequence shown here is derived from an EMBL/GenBank/DDBJ whole genome shotgun (WGS) entry which is preliminary data.</text>
</comment>
<reference evidence="1 2" key="1">
    <citation type="submission" date="2024-02" db="EMBL/GenBank/DDBJ databases">
        <authorList>
            <person name="Chen Y."/>
            <person name="Shah S."/>
            <person name="Dougan E. K."/>
            <person name="Thang M."/>
            <person name="Chan C."/>
        </authorList>
    </citation>
    <scope>NUCLEOTIDE SEQUENCE [LARGE SCALE GENOMIC DNA]</scope>
</reference>
<protein>
    <submittedName>
        <fullName evidence="1">Uncharacterized protein</fullName>
    </submittedName>
</protein>
<evidence type="ECO:0000313" key="1">
    <source>
        <dbReference type="EMBL" id="CAK9087594.1"/>
    </source>
</evidence>
<dbReference type="EMBL" id="CAXAMN010024552">
    <property type="protein sequence ID" value="CAK9087594.1"/>
    <property type="molecule type" value="Genomic_DNA"/>
</dbReference>